<evidence type="ECO:0000313" key="1">
    <source>
        <dbReference type="EMBL" id="CDI40587.1"/>
    </source>
</evidence>
<dbReference type="InterPro" id="IPR021145">
    <property type="entry name" value="Portal_protein_SPP1_Gp6-like"/>
</dbReference>
<organism evidence="1 2">
    <name type="scientific">Tepidanaerobacter acetatoxydans (strain DSM 21804 / JCM 16047 / Re1)</name>
    <dbReference type="NCBI Taxonomy" id="1209989"/>
    <lineage>
        <taxon>Bacteria</taxon>
        <taxon>Bacillati</taxon>
        <taxon>Bacillota</taxon>
        <taxon>Clostridia</taxon>
        <taxon>Thermosediminibacterales</taxon>
        <taxon>Tepidanaerobacteraceae</taxon>
        <taxon>Tepidanaerobacter</taxon>
    </lineage>
</organism>
<evidence type="ECO:0000313" key="2">
    <source>
        <dbReference type="Proteomes" id="UP000010802"/>
    </source>
</evidence>
<dbReference type="InterPro" id="IPR006428">
    <property type="entry name" value="Portal_SPP1-type"/>
</dbReference>
<dbReference type="KEGG" id="tae:TepiRe1_1145"/>
<dbReference type="HOGENOM" id="CLU_041766_0_0_9"/>
<dbReference type="Pfam" id="PF05133">
    <property type="entry name" value="SPP1_portal"/>
    <property type="match status" value="1"/>
</dbReference>
<proteinExistence type="predicted"/>
<gene>
    <name evidence="1" type="ordered locus">TEPIRE1_1145</name>
</gene>
<dbReference type="Proteomes" id="UP000010802">
    <property type="component" value="Chromosome"/>
</dbReference>
<dbReference type="EMBL" id="HF563609">
    <property type="protein sequence ID" value="CDI40587.1"/>
    <property type="molecule type" value="Genomic_DNA"/>
</dbReference>
<dbReference type="eggNOG" id="ENOG502Z7ZB">
    <property type="taxonomic scope" value="Bacteria"/>
</dbReference>
<dbReference type="AlphaFoldDB" id="U4Q8J4"/>
<dbReference type="NCBIfam" id="TIGR01538">
    <property type="entry name" value="portal_SPP1"/>
    <property type="match status" value="1"/>
</dbReference>
<accession>U4Q8J4</accession>
<reference evidence="2" key="1">
    <citation type="journal article" date="2013" name="Genome Announc.">
        <title>First genome sequence of a syntrophic acetate-oxidizing bacterium, Tepidanaerobacter acetatoxydans strain Re1.</title>
        <authorList>
            <person name="Manzoor S."/>
            <person name="Bongcam-Rudloff E."/>
            <person name="Schnurer A."/>
            <person name="Muller B."/>
        </authorList>
    </citation>
    <scope>NUCLEOTIDE SEQUENCE [LARGE SCALE GENOMIC DNA]</scope>
    <source>
        <strain evidence="2">Re1</strain>
    </source>
</reference>
<name>U4Q8J4_TEPAE</name>
<sequence length="497" mass="57579">MKCEAGDYQYSSKEGDNLFNFKSLFRNNINIMTTEEILYNEIQEFNSSDKRAWMVEGDKYYRVENDIYNRRITRQTESGEVTDRSKANNKLAHGFIKNLVDEKIGYLLTKDYALKCDNEEYIKKVKDALGKYFQYTLTRLGYEASNKGIAWLQVYIDEQGNFGTMLIPSEQCVPLWKDNTHTELDGMIRFYVQTVYEGKEKKRITRVEYYTENEVYFYVMDGEHLIPDIEQHEGGPILHYRKGEEGRGWGKVPFIGFKNNAIEYPDVRFIKSLIDSYDKSRSDIDNFIEETKNLIYVLKGYGGQDLGEFMRDLNYYRAIKIDDVKDGGVDTLTPKIDIQAAKEHFEQLKRDINEFGQGVPKDLDKFGNSPSGISLKFLYAGLDLKCNHLEVEFKRAFEQLLYFVNVYLAEDGQGAYDEDVELIFNRDIQINETEAISNCVASEDVISQETIIANHPWVSDVEGELEKLKKQKEEKAKVAAKAFGTDKFSKVDGEDEE</sequence>
<keyword evidence="2" id="KW-1185">Reference proteome</keyword>
<dbReference type="STRING" id="1209989.TepRe1_1047"/>
<protein>
    <submittedName>
        <fullName evidence="1">Phage portal protein, SPP1 family</fullName>
    </submittedName>
</protein>